<dbReference type="Proteomes" id="UP000010802">
    <property type="component" value="Chromosome"/>
</dbReference>
<keyword evidence="2" id="KW-1185">Reference proteome</keyword>
<gene>
    <name evidence="1" type="ordered locus">TEPIRE1_1699</name>
</gene>
<dbReference type="STRING" id="1209989.TepRe1_1577"/>
<dbReference type="Gene3D" id="3.40.50.2300">
    <property type="match status" value="2"/>
</dbReference>
<dbReference type="EMBL" id="HF563609">
    <property type="protein sequence ID" value="CDI40784.1"/>
    <property type="molecule type" value="Genomic_DNA"/>
</dbReference>
<sequence length="341" mass="35934">MKKIFVTTLILIIALSFILVGCGSQDSSSLNSDKSSPEPSTADKVFKIGISQFVEHPALDAACKGFIDGLKEAGFEEGKNLNILIENAQADFPTTQAIASKLIAEKVDLILAIATSSAQAAANATKDIPILVTAVTDPVDAGLVKSLEKPETNVTGTTDLNPVYEQLELLKEILPEAKKVGIVYNAAEPNSVIQVNIAKESAKQLGLEILEATVANTSEVNQAIQSLIRKVDVIYTPTDNTVASAISNIVKVANDAKIPVIGAERGHVDGGALATLGIDYYLLGKQTGMVAARVLNGEAPADIPVEGSKDLKLIINKKSADILGLSVPEQVLSRADEIIEK</sequence>
<dbReference type="InterPro" id="IPR007487">
    <property type="entry name" value="ABC_transpt-TYRBP-like"/>
</dbReference>
<dbReference type="Pfam" id="PF04392">
    <property type="entry name" value="ABC_sub_bind"/>
    <property type="match status" value="1"/>
</dbReference>
<dbReference type="CDD" id="cd06325">
    <property type="entry name" value="PBP1_ABC_unchar_transporter"/>
    <property type="match status" value="1"/>
</dbReference>
<proteinExistence type="predicted"/>
<protein>
    <submittedName>
        <fullName evidence="1">ABC transporter substrate binding protein</fullName>
    </submittedName>
</protein>
<dbReference type="eggNOG" id="COG2984">
    <property type="taxonomic scope" value="Bacteria"/>
</dbReference>
<dbReference type="KEGG" id="tep:TepRe1_1577"/>
<dbReference type="InterPro" id="IPR028082">
    <property type="entry name" value="Peripla_BP_I"/>
</dbReference>
<dbReference type="HOGENOM" id="CLU_058196_1_0_9"/>
<evidence type="ECO:0000313" key="1">
    <source>
        <dbReference type="EMBL" id="CDI40784.1"/>
    </source>
</evidence>
<dbReference type="RefSeq" id="WP_013778640.1">
    <property type="nucleotide sequence ID" value="NC_015519.1"/>
</dbReference>
<dbReference type="AlphaFoldDB" id="F4LWB9"/>
<accession>F4LWB9</accession>
<reference evidence="2" key="1">
    <citation type="journal article" date="2013" name="Genome Announc.">
        <title>First genome sequence of a syntrophic acetate-oxidizing bacterium, Tepidanaerobacter acetatoxydans strain Re1.</title>
        <authorList>
            <person name="Manzoor S."/>
            <person name="Bongcam-Rudloff E."/>
            <person name="Schnurer A."/>
            <person name="Muller B."/>
        </authorList>
    </citation>
    <scope>NUCLEOTIDE SEQUENCE [LARGE SCALE GENOMIC DNA]</scope>
    <source>
        <strain evidence="2">Re1</strain>
    </source>
</reference>
<dbReference type="PROSITE" id="PS51257">
    <property type="entry name" value="PROKAR_LIPOPROTEIN"/>
    <property type="match status" value="1"/>
</dbReference>
<dbReference type="KEGG" id="tae:TepiRe1_1699"/>
<dbReference type="OrthoDB" id="9776955at2"/>
<dbReference type="SUPFAM" id="SSF53822">
    <property type="entry name" value="Periplasmic binding protein-like I"/>
    <property type="match status" value="1"/>
</dbReference>
<evidence type="ECO:0000313" key="2">
    <source>
        <dbReference type="Proteomes" id="UP000010802"/>
    </source>
</evidence>
<organism evidence="1 2">
    <name type="scientific">Tepidanaerobacter acetatoxydans (strain DSM 21804 / JCM 16047 / Re1)</name>
    <dbReference type="NCBI Taxonomy" id="1209989"/>
    <lineage>
        <taxon>Bacteria</taxon>
        <taxon>Bacillati</taxon>
        <taxon>Bacillota</taxon>
        <taxon>Clostridia</taxon>
        <taxon>Thermosediminibacterales</taxon>
        <taxon>Tepidanaerobacteraceae</taxon>
        <taxon>Tepidanaerobacter</taxon>
    </lineage>
</organism>
<dbReference type="PANTHER" id="PTHR35271">
    <property type="entry name" value="ABC TRANSPORTER, SUBSTRATE-BINDING LIPOPROTEIN-RELATED"/>
    <property type="match status" value="1"/>
</dbReference>
<dbReference type="PANTHER" id="PTHR35271:SF1">
    <property type="entry name" value="ABC TRANSPORTER, SUBSTRATE-BINDING LIPOPROTEIN"/>
    <property type="match status" value="1"/>
</dbReference>
<name>F4LWB9_TEPAE</name>